<organism evidence="4 5">
    <name type="scientific">Lentzea alba</name>
    <dbReference type="NCBI Taxonomy" id="2714351"/>
    <lineage>
        <taxon>Bacteria</taxon>
        <taxon>Bacillati</taxon>
        <taxon>Actinomycetota</taxon>
        <taxon>Actinomycetes</taxon>
        <taxon>Pseudonocardiales</taxon>
        <taxon>Pseudonocardiaceae</taxon>
        <taxon>Lentzea</taxon>
    </lineage>
</organism>
<feature type="domain" description="N-acetyltransferase" evidence="3">
    <location>
        <begin position="5"/>
        <end position="158"/>
    </location>
</feature>
<evidence type="ECO:0000313" key="4">
    <source>
        <dbReference type="EMBL" id="NGY61878.1"/>
    </source>
</evidence>
<dbReference type="Gene3D" id="3.40.630.30">
    <property type="match status" value="1"/>
</dbReference>
<dbReference type="InterPro" id="IPR016181">
    <property type="entry name" value="Acyl_CoA_acyltransferase"/>
</dbReference>
<dbReference type="CDD" id="cd04301">
    <property type="entry name" value="NAT_SF"/>
    <property type="match status" value="1"/>
</dbReference>
<protein>
    <submittedName>
        <fullName evidence="4">GNAT family N-acetyltransferase</fullName>
    </submittedName>
</protein>
<dbReference type="PROSITE" id="PS51186">
    <property type="entry name" value="GNAT"/>
    <property type="match status" value="1"/>
</dbReference>
<name>A0A7C9VY32_9PSEU</name>
<dbReference type="EMBL" id="JAAMPJ010000006">
    <property type="protein sequence ID" value="NGY61878.1"/>
    <property type="molecule type" value="Genomic_DNA"/>
</dbReference>
<dbReference type="SUPFAM" id="SSF55729">
    <property type="entry name" value="Acyl-CoA N-acyltransferases (Nat)"/>
    <property type="match status" value="1"/>
</dbReference>
<dbReference type="AlphaFoldDB" id="A0A7C9VY32"/>
<dbReference type="InterPro" id="IPR050832">
    <property type="entry name" value="Bact_Acetyltransf"/>
</dbReference>
<keyword evidence="2" id="KW-0012">Acyltransferase</keyword>
<gene>
    <name evidence="4" type="ORF">G7043_23400</name>
</gene>
<dbReference type="GO" id="GO:0016747">
    <property type="term" value="F:acyltransferase activity, transferring groups other than amino-acyl groups"/>
    <property type="evidence" value="ECO:0007669"/>
    <property type="project" value="InterPro"/>
</dbReference>
<evidence type="ECO:0000256" key="2">
    <source>
        <dbReference type="ARBA" id="ARBA00023315"/>
    </source>
</evidence>
<dbReference type="Proteomes" id="UP000481360">
    <property type="component" value="Unassembled WGS sequence"/>
</dbReference>
<dbReference type="InterPro" id="IPR000182">
    <property type="entry name" value="GNAT_dom"/>
</dbReference>
<evidence type="ECO:0000313" key="5">
    <source>
        <dbReference type="Proteomes" id="UP000481360"/>
    </source>
</evidence>
<sequence>MTHGLKIRPATRHDVPALVRLRLANAERHVQLAPEEFRVPDPLAVRWHFEVVVERALISVAELDGEVVGMAEVVPLPTPPDHQILVPRRGADIHTVVVDGHRGRGVGAALVAEAERVAAAHGVEILFAGIFAANEDAVRFYARAGFGPRGIMLSKSLG</sequence>
<dbReference type="Pfam" id="PF00583">
    <property type="entry name" value="Acetyltransf_1"/>
    <property type="match status" value="1"/>
</dbReference>
<accession>A0A7C9VY32</accession>
<evidence type="ECO:0000256" key="1">
    <source>
        <dbReference type="ARBA" id="ARBA00022679"/>
    </source>
</evidence>
<keyword evidence="5" id="KW-1185">Reference proteome</keyword>
<evidence type="ECO:0000259" key="3">
    <source>
        <dbReference type="PROSITE" id="PS51186"/>
    </source>
</evidence>
<reference evidence="4 5" key="1">
    <citation type="submission" date="2020-03" db="EMBL/GenBank/DDBJ databases">
        <title>Isolation and identification of active actinomycetes.</title>
        <authorList>
            <person name="Sun X."/>
        </authorList>
    </citation>
    <scope>NUCLEOTIDE SEQUENCE [LARGE SCALE GENOMIC DNA]</scope>
    <source>
        <strain evidence="4 5">NEAU-D13</strain>
    </source>
</reference>
<dbReference type="RefSeq" id="WP_166048768.1">
    <property type="nucleotide sequence ID" value="NZ_JAAMPJ010000006.1"/>
</dbReference>
<dbReference type="PANTHER" id="PTHR43877">
    <property type="entry name" value="AMINOALKYLPHOSPHONATE N-ACETYLTRANSFERASE-RELATED-RELATED"/>
    <property type="match status" value="1"/>
</dbReference>
<dbReference type="PANTHER" id="PTHR43877:SF2">
    <property type="entry name" value="AMINOALKYLPHOSPHONATE N-ACETYLTRANSFERASE-RELATED"/>
    <property type="match status" value="1"/>
</dbReference>
<comment type="caution">
    <text evidence="4">The sequence shown here is derived from an EMBL/GenBank/DDBJ whole genome shotgun (WGS) entry which is preliminary data.</text>
</comment>
<proteinExistence type="predicted"/>
<keyword evidence="1 4" id="KW-0808">Transferase</keyword>